<keyword evidence="8" id="KW-0249">Electron transport</keyword>
<organism evidence="15 16">
    <name type="scientific">Paraglaciecola mesophila</name>
    <dbReference type="NCBI Taxonomy" id="197222"/>
    <lineage>
        <taxon>Bacteria</taxon>
        <taxon>Pseudomonadati</taxon>
        <taxon>Pseudomonadota</taxon>
        <taxon>Gammaproteobacteria</taxon>
        <taxon>Alteromonadales</taxon>
        <taxon>Alteromonadaceae</taxon>
        <taxon>Paraglaciecola</taxon>
    </lineage>
</organism>
<dbReference type="Pfam" id="PF01292">
    <property type="entry name" value="Ni_hydr_CYTB"/>
    <property type="match status" value="1"/>
</dbReference>
<keyword evidence="16" id="KW-1185">Reference proteome</keyword>
<dbReference type="PANTHER" id="PTHR30529:SF1">
    <property type="entry name" value="CYTOCHROME B561 HOMOLOG 2"/>
    <property type="match status" value="1"/>
</dbReference>
<comment type="cofactor">
    <cofactor evidence="1">
        <name>heme b</name>
        <dbReference type="ChEBI" id="CHEBI:60344"/>
    </cofactor>
</comment>
<gene>
    <name evidence="15" type="ORF">FX988_04031</name>
</gene>
<feature type="transmembrane region" description="Helical" evidence="13">
    <location>
        <begin position="89"/>
        <end position="108"/>
    </location>
</feature>
<feature type="domain" description="Cytochrome b561 bacterial/Ni-hydrogenase" evidence="14">
    <location>
        <begin position="9"/>
        <end position="177"/>
    </location>
</feature>
<evidence type="ECO:0000256" key="7">
    <source>
        <dbReference type="ARBA" id="ARBA00022723"/>
    </source>
</evidence>
<keyword evidence="3" id="KW-0813">Transport</keyword>
<evidence type="ECO:0000256" key="12">
    <source>
        <dbReference type="ARBA" id="ARBA00037975"/>
    </source>
</evidence>
<evidence type="ECO:0000256" key="11">
    <source>
        <dbReference type="ARBA" id="ARBA00023136"/>
    </source>
</evidence>
<evidence type="ECO:0000256" key="4">
    <source>
        <dbReference type="ARBA" id="ARBA00022475"/>
    </source>
</evidence>
<keyword evidence="7" id="KW-0479">Metal-binding</keyword>
<dbReference type="Gene3D" id="1.20.950.20">
    <property type="entry name" value="Transmembrane di-heme cytochromes, Chain C"/>
    <property type="match status" value="2"/>
</dbReference>
<dbReference type="InterPro" id="IPR011577">
    <property type="entry name" value="Cyt_b561_bac/Ni-Hgenase"/>
</dbReference>
<dbReference type="OrthoDB" id="9793784at2"/>
<feature type="transmembrane region" description="Helical" evidence="13">
    <location>
        <begin position="144"/>
        <end position="161"/>
    </location>
</feature>
<proteinExistence type="inferred from homology"/>
<evidence type="ECO:0000256" key="8">
    <source>
        <dbReference type="ARBA" id="ARBA00022982"/>
    </source>
</evidence>
<dbReference type="GO" id="GO:0020037">
    <property type="term" value="F:heme binding"/>
    <property type="evidence" value="ECO:0007669"/>
    <property type="project" value="TreeGrafter"/>
</dbReference>
<evidence type="ECO:0000256" key="1">
    <source>
        <dbReference type="ARBA" id="ARBA00001970"/>
    </source>
</evidence>
<dbReference type="InterPro" id="IPR016174">
    <property type="entry name" value="Di-haem_cyt_TM"/>
</dbReference>
<keyword evidence="9 13" id="KW-1133">Transmembrane helix</keyword>
<protein>
    <submittedName>
        <fullName evidence="15">Cytochrome b561</fullName>
    </submittedName>
</protein>
<dbReference type="SUPFAM" id="SSF81342">
    <property type="entry name" value="Transmembrane di-heme cytochromes"/>
    <property type="match status" value="1"/>
</dbReference>
<dbReference type="Proteomes" id="UP000464524">
    <property type="component" value="Chromosome"/>
</dbReference>
<dbReference type="PANTHER" id="PTHR30529">
    <property type="entry name" value="CYTOCHROME B561"/>
    <property type="match status" value="1"/>
</dbReference>
<feature type="transmembrane region" description="Helical" evidence="13">
    <location>
        <begin position="50"/>
        <end position="68"/>
    </location>
</feature>
<accession>A0A857JRI9</accession>
<evidence type="ECO:0000256" key="2">
    <source>
        <dbReference type="ARBA" id="ARBA00004651"/>
    </source>
</evidence>
<evidence type="ECO:0000256" key="13">
    <source>
        <dbReference type="SAM" id="Phobius"/>
    </source>
</evidence>
<dbReference type="InterPro" id="IPR052168">
    <property type="entry name" value="Cytochrome_b561_oxidase"/>
</dbReference>
<dbReference type="KEGG" id="pmes:FX988_04031"/>
<evidence type="ECO:0000259" key="14">
    <source>
        <dbReference type="Pfam" id="PF01292"/>
    </source>
</evidence>
<keyword evidence="4" id="KW-1003">Cell membrane</keyword>
<reference evidence="15 16" key="1">
    <citation type="submission" date="2019-12" db="EMBL/GenBank/DDBJ databases">
        <title>Genome sequencing and assembly of endphytes of Porphyra tenera.</title>
        <authorList>
            <person name="Park J.M."/>
            <person name="Shin R."/>
            <person name="Jo S.H."/>
        </authorList>
    </citation>
    <scope>NUCLEOTIDE SEQUENCE [LARGE SCALE GENOMIC DNA]</scope>
    <source>
        <strain evidence="15 16">GPM4</strain>
    </source>
</reference>
<evidence type="ECO:0000256" key="3">
    <source>
        <dbReference type="ARBA" id="ARBA00022448"/>
    </source>
</evidence>
<feature type="transmembrane region" description="Helical" evidence="13">
    <location>
        <begin position="12"/>
        <end position="35"/>
    </location>
</feature>
<evidence type="ECO:0000256" key="5">
    <source>
        <dbReference type="ARBA" id="ARBA00022617"/>
    </source>
</evidence>
<name>A0A857JRI9_9ALTE</name>
<keyword evidence="11 13" id="KW-0472">Membrane</keyword>
<dbReference type="GO" id="GO:0046872">
    <property type="term" value="F:metal ion binding"/>
    <property type="evidence" value="ECO:0007669"/>
    <property type="project" value="UniProtKB-KW"/>
</dbReference>
<dbReference type="RefSeq" id="WP_160181823.1">
    <property type="nucleotide sequence ID" value="NZ_CP047656.1"/>
</dbReference>
<keyword evidence="5" id="KW-0349">Heme</keyword>
<keyword evidence="6 13" id="KW-0812">Transmembrane</keyword>
<evidence type="ECO:0000256" key="6">
    <source>
        <dbReference type="ARBA" id="ARBA00022692"/>
    </source>
</evidence>
<dbReference type="GO" id="GO:0005886">
    <property type="term" value="C:plasma membrane"/>
    <property type="evidence" value="ECO:0007669"/>
    <property type="project" value="UniProtKB-SubCell"/>
</dbReference>
<comment type="similarity">
    <text evidence="12">Belongs to the cytochrome b561 family.</text>
</comment>
<dbReference type="EMBL" id="CP047656">
    <property type="protein sequence ID" value="QHJ13751.1"/>
    <property type="molecule type" value="Genomic_DNA"/>
</dbReference>
<dbReference type="AlphaFoldDB" id="A0A857JRI9"/>
<keyword evidence="10" id="KW-0408">Iron</keyword>
<dbReference type="GO" id="GO:0009055">
    <property type="term" value="F:electron transfer activity"/>
    <property type="evidence" value="ECO:0007669"/>
    <property type="project" value="InterPro"/>
</dbReference>
<evidence type="ECO:0000256" key="10">
    <source>
        <dbReference type="ARBA" id="ARBA00023004"/>
    </source>
</evidence>
<dbReference type="GO" id="GO:0022904">
    <property type="term" value="P:respiratory electron transport chain"/>
    <property type="evidence" value="ECO:0007669"/>
    <property type="project" value="InterPro"/>
</dbReference>
<evidence type="ECO:0000256" key="9">
    <source>
        <dbReference type="ARBA" id="ARBA00022989"/>
    </source>
</evidence>
<evidence type="ECO:0000313" key="15">
    <source>
        <dbReference type="EMBL" id="QHJ13751.1"/>
    </source>
</evidence>
<sequence length="185" mass="21393">MLRNSSQQYGWLSILFHWFSAVIVIGMFALGWWMVDLNYYSPWYTDAPHYHKSVGILLIALTIVRISWKISQTSPKPLGNKWEKKGAKVAHIILYLLIFTMFISGYLISTADNRGIEVFNWFTLGSIGRLFEDQEDIAGLIHEYLAYTLIGLASLHALGAFKHHFINNDRTLVRMLTLKQQKEQK</sequence>
<comment type="subcellular location">
    <subcellularLocation>
        <location evidence="2">Cell membrane</location>
        <topology evidence="2">Multi-pass membrane protein</topology>
    </subcellularLocation>
</comment>
<evidence type="ECO:0000313" key="16">
    <source>
        <dbReference type="Proteomes" id="UP000464524"/>
    </source>
</evidence>